<dbReference type="Proteomes" id="UP000288805">
    <property type="component" value="Unassembled WGS sequence"/>
</dbReference>
<dbReference type="InterPro" id="IPR044824">
    <property type="entry name" value="MAIN-like"/>
</dbReference>
<evidence type="ECO:0000313" key="2">
    <source>
        <dbReference type="Proteomes" id="UP000288805"/>
    </source>
</evidence>
<dbReference type="AlphaFoldDB" id="A0A438G635"/>
<dbReference type="EMBL" id="QGNW01000571">
    <property type="protein sequence ID" value="RVW67673.1"/>
    <property type="molecule type" value="Genomic_DNA"/>
</dbReference>
<sequence length="431" mass="49527">MDTIGRINVEARNWLEHIPLEKWVLSHDGGWRYGIMTTNMSKVFNSVLKGARNLPITALVQLTFYQVNNYFIVRREHGVSRLASGEKFTQYIDAKIKAKVVKASSHEVVCMIMWRGVFTLKLDTLLEAVIGNLAHIMLTFKQDMDTQSFPICRDPKNTSMLTLQHRHRSSTIRVDLDMGHVLTCQHKFHREWVLDDRVRSCIIQLGFYVFHQVGHVKVDWPLIIALIERWCPETHSFHMSVDFDLHSIDQCSRRQFDWRLYHERYVALWEAKGDHIVTTEPIEPHMDYHAPYSTIIKTMTSIISREGHELEDSDSDDCRTSIVDIICMVADVMCIIQEDYCIPHVEHGGDLSSMQPPTSSDLPLVQSSASLDPPSIDTYTQLDLPPAILRGKRLRRPRLLPPPPPLFPAPTPSWTDVLHVSHAVPATVRNE</sequence>
<dbReference type="PANTHER" id="PTHR46033">
    <property type="entry name" value="PROTEIN MAIN-LIKE 2"/>
    <property type="match status" value="1"/>
</dbReference>
<gene>
    <name evidence="1" type="primary">MAIL3_247</name>
    <name evidence="1" type="ORF">CK203_064138</name>
</gene>
<accession>A0A438G635</accession>
<comment type="caution">
    <text evidence="1">The sequence shown here is derived from an EMBL/GenBank/DDBJ whole genome shotgun (WGS) entry which is preliminary data.</text>
</comment>
<proteinExistence type="predicted"/>
<evidence type="ECO:0000313" key="1">
    <source>
        <dbReference type="EMBL" id="RVW67673.1"/>
    </source>
</evidence>
<protein>
    <submittedName>
        <fullName evidence="1">Serine/threonine-protein phosphatase 7 long form-like</fullName>
    </submittedName>
</protein>
<dbReference type="PANTHER" id="PTHR46033:SF8">
    <property type="entry name" value="PROTEIN MAINTENANCE OF MERISTEMS-LIKE"/>
    <property type="match status" value="1"/>
</dbReference>
<dbReference type="GO" id="GO:0010073">
    <property type="term" value="P:meristem maintenance"/>
    <property type="evidence" value="ECO:0007669"/>
    <property type="project" value="InterPro"/>
</dbReference>
<reference evidence="1 2" key="1">
    <citation type="journal article" date="2018" name="PLoS Genet.">
        <title>Population sequencing reveals clonal diversity and ancestral inbreeding in the grapevine cultivar Chardonnay.</title>
        <authorList>
            <person name="Roach M.J."/>
            <person name="Johnson D.L."/>
            <person name="Bohlmann J."/>
            <person name="van Vuuren H.J."/>
            <person name="Jones S.J."/>
            <person name="Pretorius I.S."/>
            <person name="Schmidt S.A."/>
            <person name="Borneman A.R."/>
        </authorList>
    </citation>
    <scope>NUCLEOTIDE SEQUENCE [LARGE SCALE GENOMIC DNA]</scope>
    <source>
        <strain evidence="2">cv. Chardonnay</strain>
        <tissue evidence="1">Leaf</tissue>
    </source>
</reference>
<name>A0A438G635_VITVI</name>
<organism evidence="1 2">
    <name type="scientific">Vitis vinifera</name>
    <name type="common">Grape</name>
    <dbReference type="NCBI Taxonomy" id="29760"/>
    <lineage>
        <taxon>Eukaryota</taxon>
        <taxon>Viridiplantae</taxon>
        <taxon>Streptophyta</taxon>
        <taxon>Embryophyta</taxon>
        <taxon>Tracheophyta</taxon>
        <taxon>Spermatophyta</taxon>
        <taxon>Magnoliopsida</taxon>
        <taxon>eudicotyledons</taxon>
        <taxon>Gunneridae</taxon>
        <taxon>Pentapetalae</taxon>
        <taxon>rosids</taxon>
        <taxon>Vitales</taxon>
        <taxon>Vitaceae</taxon>
        <taxon>Viteae</taxon>
        <taxon>Vitis</taxon>
    </lineage>
</organism>